<dbReference type="Proteomes" id="UP000005237">
    <property type="component" value="Unassembled WGS sequence"/>
</dbReference>
<evidence type="ECO:0000313" key="1">
    <source>
        <dbReference type="EnsemblMetazoa" id="CJA32310.1"/>
    </source>
</evidence>
<protein>
    <submittedName>
        <fullName evidence="1">Uncharacterized protein</fullName>
    </submittedName>
</protein>
<proteinExistence type="predicted"/>
<reference evidence="2" key="1">
    <citation type="submission" date="2010-08" db="EMBL/GenBank/DDBJ databases">
        <authorList>
            <consortium name="Caenorhabditis japonica Sequencing Consortium"/>
            <person name="Wilson R.K."/>
        </authorList>
    </citation>
    <scope>NUCLEOTIDE SEQUENCE [LARGE SCALE GENOMIC DNA]</scope>
    <source>
        <strain evidence="2">DF5081</strain>
    </source>
</reference>
<accession>A0A8R1IKN3</accession>
<dbReference type="AlphaFoldDB" id="A0A8R1IKN3"/>
<evidence type="ECO:0000313" key="2">
    <source>
        <dbReference type="Proteomes" id="UP000005237"/>
    </source>
</evidence>
<name>A0A8R1IKN3_CAEJA</name>
<sequence>MVHWESMPPKWASSETFINRFYNEAELSNRCVSQKLDKVAGSARGNLILPHFKTNSRTEAEYGVIMDVLHRPEFTIATPFVKDALEEGPVYMIEIKDGEEVKVPAERWTEHHTRLLFVSIPGFKENERRERGEHEDWYFYLLEAMQNDPYNRAALWFLDKNYEAELEQKENDRQRASLAMMKGLNAEESGLENEVVTEIRPQPNDFGYREFFISLYQDYRKTYNRRTPIIEGQS</sequence>
<reference evidence="1" key="2">
    <citation type="submission" date="2022-06" db="UniProtKB">
        <authorList>
            <consortium name="EnsemblMetazoa"/>
        </authorList>
    </citation>
    <scope>IDENTIFICATION</scope>
    <source>
        <strain evidence="1">DF5081</strain>
    </source>
</reference>
<organism evidence="1 2">
    <name type="scientific">Caenorhabditis japonica</name>
    <dbReference type="NCBI Taxonomy" id="281687"/>
    <lineage>
        <taxon>Eukaryota</taxon>
        <taxon>Metazoa</taxon>
        <taxon>Ecdysozoa</taxon>
        <taxon>Nematoda</taxon>
        <taxon>Chromadorea</taxon>
        <taxon>Rhabditida</taxon>
        <taxon>Rhabditina</taxon>
        <taxon>Rhabditomorpha</taxon>
        <taxon>Rhabditoidea</taxon>
        <taxon>Rhabditidae</taxon>
        <taxon>Peloderinae</taxon>
        <taxon>Caenorhabditis</taxon>
    </lineage>
</organism>
<keyword evidence="2" id="KW-1185">Reference proteome</keyword>
<dbReference type="EnsemblMetazoa" id="CJA32310.1">
    <property type="protein sequence ID" value="CJA32310.1"/>
    <property type="gene ID" value="WBGene00208157"/>
</dbReference>